<feature type="region of interest" description="Disordered" evidence="1">
    <location>
        <begin position="129"/>
        <end position="153"/>
    </location>
</feature>
<dbReference type="Proteomes" id="UP001199631">
    <property type="component" value="Unassembled WGS sequence"/>
</dbReference>
<dbReference type="EMBL" id="JAIFZM010000013">
    <property type="protein sequence ID" value="MCG3420354.1"/>
    <property type="molecule type" value="Genomic_DNA"/>
</dbReference>
<evidence type="ECO:0000313" key="4">
    <source>
        <dbReference type="Proteomes" id="UP001199631"/>
    </source>
</evidence>
<gene>
    <name evidence="3" type="ORF">K3T81_14510</name>
</gene>
<evidence type="ECO:0008006" key="5">
    <source>
        <dbReference type="Google" id="ProtNLM"/>
    </source>
</evidence>
<comment type="caution">
    <text evidence="3">The sequence shown here is derived from an EMBL/GenBank/DDBJ whole genome shotgun (WGS) entry which is preliminary data.</text>
</comment>
<protein>
    <recommendedName>
        <fullName evidence="5">Sporulation protein</fullName>
    </recommendedName>
</protein>
<dbReference type="PROSITE" id="PS51257">
    <property type="entry name" value="PROKAR_LIPOPROTEIN"/>
    <property type="match status" value="1"/>
</dbReference>
<proteinExistence type="predicted"/>
<dbReference type="InterPro" id="IPR019076">
    <property type="entry name" value="Spore_lipoprot_YhcN/YlaJ-like"/>
</dbReference>
<feature type="chain" id="PRO_5043621782" description="Sporulation protein" evidence="2">
    <location>
        <begin position="23"/>
        <end position="153"/>
    </location>
</feature>
<accession>A0AAW5B757</accession>
<keyword evidence="4" id="KW-1185">Reference proteome</keyword>
<keyword evidence="2" id="KW-0732">Signal</keyword>
<name>A0AAW5B757_9BACI</name>
<dbReference type="RefSeq" id="WP_238020721.1">
    <property type="nucleotide sequence ID" value="NZ_JAIFZM010000013.1"/>
</dbReference>
<feature type="compositionally biased region" description="Basic and acidic residues" evidence="1">
    <location>
        <begin position="136"/>
        <end position="153"/>
    </location>
</feature>
<evidence type="ECO:0000313" key="3">
    <source>
        <dbReference type="EMBL" id="MCG3420354.1"/>
    </source>
</evidence>
<reference evidence="3 4" key="1">
    <citation type="journal article" date="2022" name="Evol. Bioinform. Online">
        <title>Draft Genome Sequence of Oceanobacillus jordanicus Strain GSFE11, a Halotolerant Plant Growth-Promoting Bacterial Endophyte Isolated From the Jordan Valley.</title>
        <authorList>
            <person name="Alhindi T."/>
            <person name="Albdaiwi R."/>
        </authorList>
    </citation>
    <scope>NUCLEOTIDE SEQUENCE [LARGE SCALE GENOMIC DNA]</scope>
    <source>
        <strain evidence="3 4">GSFE11</strain>
    </source>
</reference>
<dbReference type="AlphaFoldDB" id="A0AAW5B757"/>
<feature type="signal peptide" evidence="2">
    <location>
        <begin position="1"/>
        <end position="22"/>
    </location>
</feature>
<sequence length="153" mass="17314">MKRWLLLIGLLCTLSSCGNESALEPSKNKNEALDLTHISTKDQNTSQQQANQAKAALSNYKEITAIKAVNTSKQLIIAVQVEQNQRLKLAKIRKQLSKEMKEMFPDLKVELTTDKKIAIELEKLEEKLKSGSMSKKSMEKRVKKIVDLSKEQT</sequence>
<organism evidence="3 4">
    <name type="scientific">Oceanobacillus jordanicus</name>
    <dbReference type="NCBI Taxonomy" id="2867266"/>
    <lineage>
        <taxon>Bacteria</taxon>
        <taxon>Bacillati</taxon>
        <taxon>Bacillota</taxon>
        <taxon>Bacilli</taxon>
        <taxon>Bacillales</taxon>
        <taxon>Bacillaceae</taxon>
        <taxon>Oceanobacillus</taxon>
    </lineage>
</organism>
<dbReference type="Pfam" id="PF09580">
    <property type="entry name" value="Spore_YhcN_YlaJ"/>
    <property type="match status" value="1"/>
</dbReference>
<evidence type="ECO:0000256" key="1">
    <source>
        <dbReference type="SAM" id="MobiDB-lite"/>
    </source>
</evidence>
<evidence type="ECO:0000256" key="2">
    <source>
        <dbReference type="SAM" id="SignalP"/>
    </source>
</evidence>